<dbReference type="RefSeq" id="WP_309310503.1">
    <property type="nucleotide sequence ID" value="NZ_CP133592.1"/>
</dbReference>
<dbReference type="KEGG" id="mseb:RE474_11480"/>
<gene>
    <name evidence="1" type="ORF">RE474_11480</name>
</gene>
<dbReference type="EMBL" id="CP133592">
    <property type="protein sequence ID" value="WMW24694.1"/>
    <property type="molecule type" value="Genomic_DNA"/>
</dbReference>
<name>A0AA51UJU0_9EURY</name>
<dbReference type="GeneID" id="84233347"/>
<evidence type="ECO:0000313" key="2">
    <source>
        <dbReference type="Proteomes" id="UP001182908"/>
    </source>
</evidence>
<organism evidence="1 2">
    <name type="scientific">Methanolobus sediminis</name>
    <dbReference type="NCBI Taxonomy" id="3072978"/>
    <lineage>
        <taxon>Archaea</taxon>
        <taxon>Methanobacteriati</taxon>
        <taxon>Methanobacteriota</taxon>
        <taxon>Stenosarchaea group</taxon>
        <taxon>Methanomicrobia</taxon>
        <taxon>Methanosarcinales</taxon>
        <taxon>Methanosarcinaceae</taxon>
        <taxon>Methanolobus</taxon>
    </lineage>
</organism>
<evidence type="ECO:0000313" key="1">
    <source>
        <dbReference type="EMBL" id="WMW24694.1"/>
    </source>
</evidence>
<proteinExistence type="predicted"/>
<reference evidence="1 2" key="1">
    <citation type="submission" date="2023-08" db="EMBL/GenBank/DDBJ databases">
        <title>Methanolobus mangrovi sp. nov. and Methanolobus sediminis sp. nov, two novel methylotrophic methanogens isolated from mangrove sediments in China.</title>
        <authorList>
            <person name="Zhou J."/>
        </authorList>
    </citation>
    <scope>NUCLEOTIDE SEQUENCE [LARGE SCALE GENOMIC DNA]</scope>
    <source>
        <strain evidence="1 2">FTZ6</strain>
    </source>
</reference>
<dbReference type="AlphaFoldDB" id="A0AA51UJU0"/>
<keyword evidence="2" id="KW-1185">Reference proteome</keyword>
<accession>A0AA51UJU0</accession>
<protein>
    <recommendedName>
        <fullName evidence="3">Apea-like HEPN domain-containing protein</fullName>
    </recommendedName>
</protein>
<sequence length="228" mass="27220">MSITKNDTNNYDRHLDFGAIYKECNEFYKDYSAFSKFNEEDKERFFADNLKVFSRYLYLVDSLGNNDLMDMKIIYTLFGVAYEYLLKICALKINWDEYLESYKSIYGNRNYKFVKEYVLNDLEDKLTQEQYERSEAIMGFVQLQRNHFVHSPFKGRDHYGVTKQIYELMAVLVVVYKLKLPKETVDTINANLNKHKVLSAMDFDDVEFKDYVDCLDDYAVDVPLFIDW</sequence>
<evidence type="ECO:0008006" key="3">
    <source>
        <dbReference type="Google" id="ProtNLM"/>
    </source>
</evidence>
<dbReference type="Proteomes" id="UP001182908">
    <property type="component" value="Chromosome"/>
</dbReference>